<evidence type="ECO:0000256" key="3">
    <source>
        <dbReference type="ARBA" id="ARBA00019097"/>
    </source>
</evidence>
<organism evidence="7 8">
    <name type="scientific">Acipenser ruthenus</name>
    <name type="common">Sterlet sturgeon</name>
    <dbReference type="NCBI Taxonomy" id="7906"/>
    <lineage>
        <taxon>Eukaryota</taxon>
        <taxon>Metazoa</taxon>
        <taxon>Chordata</taxon>
        <taxon>Craniata</taxon>
        <taxon>Vertebrata</taxon>
        <taxon>Euteleostomi</taxon>
        <taxon>Actinopterygii</taxon>
        <taxon>Chondrostei</taxon>
        <taxon>Acipenseriformes</taxon>
        <taxon>Acipenseridae</taxon>
        <taxon>Acipenser</taxon>
    </lineage>
</organism>
<comment type="subcellular location">
    <subcellularLocation>
        <location evidence="1">Myelin membrane</location>
        <topology evidence="1">Peripheral membrane protein</topology>
        <orientation evidence="1">Cytoplasmic side</orientation>
    </subcellularLocation>
</comment>
<dbReference type="GO" id="GO:0043209">
    <property type="term" value="C:myelin sheath"/>
    <property type="evidence" value="ECO:0007669"/>
    <property type="project" value="UniProtKB-SubCell"/>
</dbReference>
<evidence type="ECO:0000256" key="6">
    <source>
        <dbReference type="SAM" id="MobiDB-lite"/>
    </source>
</evidence>
<feature type="compositionally biased region" description="Acidic residues" evidence="6">
    <location>
        <begin position="265"/>
        <end position="278"/>
    </location>
</feature>
<feature type="compositionally biased region" description="Polar residues" evidence="6">
    <location>
        <begin position="183"/>
        <end position="197"/>
    </location>
</feature>
<proteinExistence type="inferred from homology"/>
<comment type="caution">
    <text evidence="7">The sequence shown here is derived from an EMBL/GenBank/DDBJ whole genome shotgun (WGS) entry which is preliminary data.</text>
</comment>
<protein>
    <recommendedName>
        <fullName evidence="3">Myelin basic protein</fullName>
    </recommendedName>
</protein>
<feature type="region of interest" description="Disordered" evidence="6">
    <location>
        <begin position="145"/>
        <end position="169"/>
    </location>
</feature>
<feature type="compositionally biased region" description="Polar residues" evidence="6">
    <location>
        <begin position="250"/>
        <end position="264"/>
    </location>
</feature>
<feature type="compositionally biased region" description="Basic and acidic residues" evidence="6">
    <location>
        <begin position="228"/>
        <end position="246"/>
    </location>
</feature>
<evidence type="ECO:0000256" key="4">
    <source>
        <dbReference type="ARBA" id="ARBA00022475"/>
    </source>
</evidence>
<keyword evidence="4" id="KW-1003">Cell membrane</keyword>
<evidence type="ECO:0000256" key="5">
    <source>
        <dbReference type="ARBA" id="ARBA00023136"/>
    </source>
</evidence>
<keyword evidence="8" id="KW-1185">Reference proteome</keyword>
<evidence type="ECO:0000313" key="7">
    <source>
        <dbReference type="EMBL" id="RXM99950.1"/>
    </source>
</evidence>
<dbReference type="GO" id="GO:0019911">
    <property type="term" value="F:structural constituent of myelin sheath"/>
    <property type="evidence" value="ECO:0007669"/>
    <property type="project" value="InterPro"/>
</dbReference>
<accession>A0A662YTD6</accession>
<gene>
    <name evidence="7" type="ORF">EOD39_10534</name>
</gene>
<evidence type="ECO:0000256" key="2">
    <source>
        <dbReference type="ARBA" id="ARBA00005936"/>
    </source>
</evidence>
<dbReference type="PANTHER" id="PTHR11429">
    <property type="entry name" value="MYELIN BASIC PROTEIN"/>
    <property type="match status" value="1"/>
</dbReference>
<dbReference type="PANTHER" id="PTHR11429:SF0">
    <property type="entry name" value="MYELIN BASIC PROTEIN"/>
    <property type="match status" value="1"/>
</dbReference>
<dbReference type="InterPro" id="IPR000548">
    <property type="entry name" value="Myelin_BP"/>
</dbReference>
<comment type="similarity">
    <text evidence="2">Belongs to the myelin basic protein family.</text>
</comment>
<feature type="compositionally biased region" description="Basic and acidic residues" evidence="6">
    <location>
        <begin position="145"/>
        <end position="156"/>
    </location>
</feature>
<keyword evidence="5" id="KW-0472">Membrane</keyword>
<dbReference type="EMBL" id="SCEB01000268">
    <property type="protein sequence ID" value="RXM99950.1"/>
    <property type="molecule type" value="Genomic_DNA"/>
</dbReference>
<name>A0A662YTD6_ACIRT</name>
<reference evidence="7 8" key="1">
    <citation type="submission" date="2019-01" db="EMBL/GenBank/DDBJ databases">
        <title>Draft Genome and Complete Hox-Cluster Characterization of the Sterlet Sturgeon (Acipenser ruthenus).</title>
        <authorList>
            <person name="Wei Q."/>
        </authorList>
    </citation>
    <scope>NUCLEOTIDE SEQUENCE [LARGE SCALE GENOMIC DNA]</scope>
    <source>
        <strain evidence="7">WHYD16114868_AA</strain>
        <tissue evidence="7">Blood</tissue>
    </source>
</reference>
<evidence type="ECO:0000313" key="8">
    <source>
        <dbReference type="Proteomes" id="UP000289886"/>
    </source>
</evidence>
<evidence type="ECO:0000256" key="1">
    <source>
        <dbReference type="ARBA" id="ARBA00004392"/>
    </source>
</evidence>
<feature type="region of interest" description="Disordered" evidence="6">
    <location>
        <begin position="181"/>
        <end position="278"/>
    </location>
</feature>
<dbReference type="AlphaFoldDB" id="A0A662YTD6"/>
<dbReference type="Proteomes" id="UP000289886">
    <property type="component" value="Unassembled WGS sequence"/>
</dbReference>
<sequence length="278" mass="30454">MESDSTTPVVKLSLSAELLPLIKRATAVLQVPWPTEDDARQSIFDDEPAASSVSPVVRFSHPGATRLQLLLFPGLWTHYIGCRMLTALHHQWKLYCCVGTGCNFALLSKDAICPNKQCRDLEVILKCAYSATLFCRMGSHVGKHEAQNEVSEKVESEEPGPSQTSEPELADDNEVFGHVEADVNQNNGTSSEKTAVTDSKGAADTENAWNEANTADHAASRPHLVRLFSRDAPGREDNTFKDRPSESDELQTIQEDSGATSDSSDITENDPEEFPQGH</sequence>